<dbReference type="AlphaFoldDB" id="A0A1G8EAK4"/>
<accession>A0A1G8EAK4</accession>
<name>A0A1G8EAK4_9SPHI</name>
<keyword evidence="2" id="KW-1185">Reference proteome</keyword>
<proteinExistence type="predicted"/>
<gene>
    <name evidence="1" type="ORF">SAMN05421827_13518</name>
</gene>
<reference evidence="2" key="1">
    <citation type="submission" date="2016-10" db="EMBL/GenBank/DDBJ databases">
        <authorList>
            <person name="Varghese N."/>
            <person name="Submissions S."/>
        </authorList>
    </citation>
    <scope>NUCLEOTIDE SEQUENCE [LARGE SCALE GENOMIC DNA]</scope>
    <source>
        <strain evidence="2">DSM 17933</strain>
    </source>
</reference>
<dbReference type="Proteomes" id="UP000199643">
    <property type="component" value="Unassembled WGS sequence"/>
</dbReference>
<evidence type="ECO:0000313" key="1">
    <source>
        <dbReference type="EMBL" id="SDH66891.1"/>
    </source>
</evidence>
<dbReference type="EMBL" id="FNCH01000035">
    <property type="protein sequence ID" value="SDH66891.1"/>
    <property type="molecule type" value="Genomic_DNA"/>
</dbReference>
<evidence type="ECO:0000313" key="2">
    <source>
        <dbReference type="Proteomes" id="UP000199643"/>
    </source>
</evidence>
<protein>
    <submittedName>
        <fullName evidence="1">Uncharacterized protein</fullName>
    </submittedName>
</protein>
<organism evidence="1 2">
    <name type="scientific">Pedobacter terrae</name>
    <dbReference type="NCBI Taxonomy" id="405671"/>
    <lineage>
        <taxon>Bacteria</taxon>
        <taxon>Pseudomonadati</taxon>
        <taxon>Bacteroidota</taxon>
        <taxon>Sphingobacteriia</taxon>
        <taxon>Sphingobacteriales</taxon>
        <taxon>Sphingobacteriaceae</taxon>
        <taxon>Pedobacter</taxon>
    </lineage>
</organism>
<sequence length="99" mass="10868">MVFGEQAISSDQTKIGYNKFLRIFAKFYFSLQRQKNRQKKSCLLSEAGFKICFKNYFLTGAAVTGAEVAGFPLMISLISRSKAIGLKGMIPTCGAPCSP</sequence>